<keyword evidence="3" id="KW-1185">Reference proteome</keyword>
<feature type="compositionally biased region" description="Basic and acidic residues" evidence="1">
    <location>
        <begin position="130"/>
        <end position="148"/>
    </location>
</feature>
<evidence type="ECO:0000256" key="1">
    <source>
        <dbReference type="SAM" id="MobiDB-lite"/>
    </source>
</evidence>
<comment type="caution">
    <text evidence="2">The sequence shown here is derived from an EMBL/GenBank/DDBJ whole genome shotgun (WGS) entry which is preliminary data.</text>
</comment>
<reference evidence="2 3" key="1">
    <citation type="submission" date="2024-01" db="EMBL/GenBank/DDBJ databases">
        <title>The genomes of 5 underutilized Papilionoideae crops provide insights into root nodulation and disease resistanc.</title>
        <authorList>
            <person name="Yuan L."/>
        </authorList>
    </citation>
    <scope>NUCLEOTIDE SEQUENCE [LARGE SCALE GENOMIC DNA]</scope>
    <source>
        <strain evidence="2">ZHUSHIDOU_FW_LH</strain>
        <tissue evidence="2">Leaf</tissue>
    </source>
</reference>
<gene>
    <name evidence="2" type="ORF">RIF29_09464</name>
</gene>
<dbReference type="EMBL" id="JAYWIO010000002">
    <property type="protein sequence ID" value="KAK7281455.1"/>
    <property type="molecule type" value="Genomic_DNA"/>
</dbReference>
<dbReference type="AlphaFoldDB" id="A0AAN9IKK4"/>
<name>A0AAN9IKK4_CROPI</name>
<protein>
    <submittedName>
        <fullName evidence="2">Uncharacterized protein</fullName>
    </submittedName>
</protein>
<evidence type="ECO:0000313" key="2">
    <source>
        <dbReference type="EMBL" id="KAK7281455.1"/>
    </source>
</evidence>
<dbReference type="Proteomes" id="UP001372338">
    <property type="component" value="Unassembled WGS sequence"/>
</dbReference>
<evidence type="ECO:0000313" key="3">
    <source>
        <dbReference type="Proteomes" id="UP001372338"/>
    </source>
</evidence>
<accession>A0AAN9IKK4</accession>
<feature type="compositionally biased region" description="Basic residues" evidence="1">
    <location>
        <begin position="156"/>
        <end position="166"/>
    </location>
</feature>
<organism evidence="2 3">
    <name type="scientific">Crotalaria pallida</name>
    <name type="common">Smooth rattlebox</name>
    <name type="synonym">Crotalaria striata</name>
    <dbReference type="NCBI Taxonomy" id="3830"/>
    <lineage>
        <taxon>Eukaryota</taxon>
        <taxon>Viridiplantae</taxon>
        <taxon>Streptophyta</taxon>
        <taxon>Embryophyta</taxon>
        <taxon>Tracheophyta</taxon>
        <taxon>Spermatophyta</taxon>
        <taxon>Magnoliopsida</taxon>
        <taxon>eudicotyledons</taxon>
        <taxon>Gunneridae</taxon>
        <taxon>Pentapetalae</taxon>
        <taxon>rosids</taxon>
        <taxon>fabids</taxon>
        <taxon>Fabales</taxon>
        <taxon>Fabaceae</taxon>
        <taxon>Papilionoideae</taxon>
        <taxon>50 kb inversion clade</taxon>
        <taxon>genistoids sensu lato</taxon>
        <taxon>core genistoids</taxon>
        <taxon>Crotalarieae</taxon>
        <taxon>Crotalaria</taxon>
    </lineage>
</organism>
<feature type="region of interest" description="Disordered" evidence="1">
    <location>
        <begin position="130"/>
        <end position="178"/>
    </location>
</feature>
<sequence>MAAQGFKESTHSMAGLQDEIALGEDDDGETSRSLEYCCRQNELHKWFTNVVGTGSNTVMECCMDVTTWSKYGRGWKRTARGWVWIGHAQIVIPDPEHQLSGADLGPLLRQVTVRGYKNYKEKAQYEKRWNYTTRDEGKPGHDDTEKTATRGASSLGKKKGHKKKKDLHPIAFNRVVEQ</sequence>
<proteinExistence type="predicted"/>